<name>A0A0G4GQR3_VITBC</name>
<dbReference type="PhylomeDB" id="A0A0G4GQR3"/>
<dbReference type="VEuPathDB" id="CryptoDB:Vbra_18325"/>
<feature type="chain" id="PRO_5005190360" evidence="1">
    <location>
        <begin position="27"/>
        <end position="175"/>
    </location>
</feature>
<keyword evidence="1" id="KW-0732">Signal</keyword>
<protein>
    <submittedName>
        <fullName evidence="2">Uncharacterized protein</fullName>
    </submittedName>
</protein>
<gene>
    <name evidence="2" type="ORF">Vbra_18325</name>
</gene>
<proteinExistence type="predicted"/>
<accession>A0A0G4GQR3</accession>
<reference evidence="2 3" key="1">
    <citation type="submission" date="2014-11" db="EMBL/GenBank/DDBJ databases">
        <authorList>
            <person name="Zhu J."/>
            <person name="Qi W."/>
            <person name="Song R."/>
        </authorList>
    </citation>
    <scope>NUCLEOTIDE SEQUENCE [LARGE SCALE GENOMIC DNA]</scope>
</reference>
<dbReference type="AlphaFoldDB" id="A0A0G4GQR3"/>
<sequence length="175" mass="18542">MCTAAQAVEMQISLPSLLCFTALCLASTHLARRHLQVDNNISAADSEAAAGAGLSSCPCLDATAVTEGLADFITAEGLLACEACDNSTYPTTYGADGCKAHEMTLPPSCGDESGAPLADAPEWCGEMWCYVDPEDCDGVDDASESNYFPDSGVHYSYRTCGGDETYWEQEQLEQP</sequence>
<feature type="signal peptide" evidence="1">
    <location>
        <begin position="1"/>
        <end position="26"/>
    </location>
</feature>
<evidence type="ECO:0000256" key="1">
    <source>
        <dbReference type="SAM" id="SignalP"/>
    </source>
</evidence>
<dbReference type="OrthoDB" id="10630156at2759"/>
<keyword evidence="3" id="KW-1185">Reference proteome</keyword>
<dbReference type="EMBL" id="CDMY01000759">
    <property type="protein sequence ID" value="CEM32644.1"/>
    <property type="molecule type" value="Genomic_DNA"/>
</dbReference>
<evidence type="ECO:0000313" key="2">
    <source>
        <dbReference type="EMBL" id="CEM32644.1"/>
    </source>
</evidence>
<dbReference type="InParanoid" id="A0A0G4GQR3"/>
<evidence type="ECO:0000313" key="3">
    <source>
        <dbReference type="Proteomes" id="UP000041254"/>
    </source>
</evidence>
<dbReference type="Proteomes" id="UP000041254">
    <property type="component" value="Unassembled WGS sequence"/>
</dbReference>
<organism evidence="2 3">
    <name type="scientific">Vitrella brassicaformis (strain CCMP3155)</name>
    <dbReference type="NCBI Taxonomy" id="1169540"/>
    <lineage>
        <taxon>Eukaryota</taxon>
        <taxon>Sar</taxon>
        <taxon>Alveolata</taxon>
        <taxon>Colpodellida</taxon>
        <taxon>Vitrellaceae</taxon>
        <taxon>Vitrella</taxon>
    </lineage>
</organism>